<dbReference type="VEuPathDB" id="FungiDB:AeMF1_008461"/>
<proteinExistence type="predicted"/>
<evidence type="ECO:0000313" key="3">
    <source>
        <dbReference type="Proteomes" id="UP000481153"/>
    </source>
</evidence>
<gene>
    <name evidence="2" type="ORF">Ae201684_015260</name>
</gene>
<sequence>MVKREGKRFSLTGTRTRVAWVRAIYPNRLDYYYYKNHAHLTETLGELIHIKTDPANQQLLLGFATAEAARRIQGETLKIPVQNKVHSFTVEETHVMDGFHVDILGFDYDRATERYLWTILAAWGAPPIGGSFTQVSKSFGARTTRYRLTFATAEAPKMFRVRNRLIDEIIFLGRCHRVYAKGWYNHKLGIQRANLDIAAKELKIPPMSAKATTTHAQAAHPSGEAKRQCTDNKPATPWRKVTHGPPGTQQQPPLERPWVTNNVFDVLRQHVVVSPMQISNVNGEQKSFVPQILEVPDAPLTLPEDEYIGGTKVEAKRPVRIEMPLEAILDEFAALDRAALAHQQYFQHATTETLAETKHDLSVLTRNGNVDRIQQFLDTMPTAFNIQLRRLATETPELLLQLVQLRLLSRWMRSTWGGATPFYKIYSNIFGHRYSHEVFASDFNTLLTSSKLVDYTLSIGDDEATVLAQDCDAILVLTELLLATTAPMFYASDMAVAMLTKMPVFTVPTHTGFRSLASPTLSHVLLDSPLQPHILQDLESLLTSAASADQSRSASSLGTGSDVDMTDSPIHDTLTMWLGDIATLSRLHASSTTGVIVSTQIAFSLEGLELTQSDLTAIPSSPTETQG</sequence>
<dbReference type="Proteomes" id="UP000481153">
    <property type="component" value="Unassembled WGS sequence"/>
</dbReference>
<feature type="region of interest" description="Disordered" evidence="1">
    <location>
        <begin position="214"/>
        <end position="255"/>
    </location>
</feature>
<feature type="compositionally biased region" description="Low complexity" evidence="1">
    <location>
        <begin position="244"/>
        <end position="253"/>
    </location>
</feature>
<protein>
    <submittedName>
        <fullName evidence="2">Uncharacterized protein</fullName>
    </submittedName>
</protein>
<dbReference type="AlphaFoldDB" id="A0A6G0WH51"/>
<keyword evidence="3" id="KW-1185">Reference proteome</keyword>
<reference evidence="2 3" key="1">
    <citation type="submission" date="2019-07" db="EMBL/GenBank/DDBJ databases">
        <title>Genomics analysis of Aphanomyces spp. identifies a new class of oomycete effector associated with host adaptation.</title>
        <authorList>
            <person name="Gaulin E."/>
        </authorList>
    </citation>
    <scope>NUCLEOTIDE SEQUENCE [LARGE SCALE GENOMIC DNA]</scope>
    <source>
        <strain evidence="2 3">ATCC 201684</strain>
    </source>
</reference>
<organism evidence="2 3">
    <name type="scientific">Aphanomyces euteiches</name>
    <dbReference type="NCBI Taxonomy" id="100861"/>
    <lineage>
        <taxon>Eukaryota</taxon>
        <taxon>Sar</taxon>
        <taxon>Stramenopiles</taxon>
        <taxon>Oomycota</taxon>
        <taxon>Saprolegniomycetes</taxon>
        <taxon>Saprolegniales</taxon>
        <taxon>Verrucalvaceae</taxon>
        <taxon>Aphanomyces</taxon>
    </lineage>
</organism>
<comment type="caution">
    <text evidence="2">The sequence shown here is derived from an EMBL/GenBank/DDBJ whole genome shotgun (WGS) entry which is preliminary data.</text>
</comment>
<evidence type="ECO:0000313" key="2">
    <source>
        <dbReference type="EMBL" id="KAF0726492.1"/>
    </source>
</evidence>
<dbReference type="EMBL" id="VJMJ01000214">
    <property type="protein sequence ID" value="KAF0726492.1"/>
    <property type="molecule type" value="Genomic_DNA"/>
</dbReference>
<evidence type="ECO:0000256" key="1">
    <source>
        <dbReference type="SAM" id="MobiDB-lite"/>
    </source>
</evidence>
<name>A0A6G0WH51_9STRA</name>
<accession>A0A6G0WH51</accession>